<dbReference type="OrthoDB" id="77776at2157"/>
<dbReference type="InterPro" id="IPR027275">
    <property type="entry name" value="PRC-brl_dom"/>
</dbReference>
<sequence>MRIKDLLGMQVLDIDAMDIGKVTDVDFNETSGQINKIVVSLKKNIFSHDEVLVHFDNIKSIGDYVLLKINIENK</sequence>
<keyword evidence="3" id="KW-1185">Reference proteome</keyword>
<proteinExistence type="predicted"/>
<comment type="caution">
    <text evidence="2">The sequence shown here is derived from an EMBL/GenBank/DDBJ whole genome shotgun (WGS) entry which is preliminary data.</text>
</comment>
<dbReference type="RefSeq" id="WP_080459818.1">
    <property type="nucleotide sequence ID" value="NZ_BBET01000208.1"/>
</dbReference>
<accession>A0A1V6N3P8</accession>
<dbReference type="Pfam" id="PF05239">
    <property type="entry name" value="PRC"/>
    <property type="match status" value="1"/>
</dbReference>
<dbReference type="EMBL" id="JXMW01000004">
    <property type="protein sequence ID" value="OQD59318.1"/>
    <property type="molecule type" value="Genomic_DNA"/>
</dbReference>
<evidence type="ECO:0000313" key="3">
    <source>
        <dbReference type="Proteomes" id="UP000191661"/>
    </source>
</evidence>
<dbReference type="Gene3D" id="2.30.30.240">
    <property type="entry name" value="PRC-barrel domain"/>
    <property type="match status" value="1"/>
</dbReference>
<reference evidence="2 3" key="1">
    <citation type="submission" date="2014-12" db="EMBL/GenBank/DDBJ databases">
        <title>Genome sequence of Methanobrevibacter arboriphilicus DH1, DSM1125.</title>
        <authorList>
            <person name="Poehlein A."/>
            <person name="Thauer R.K."/>
            <person name="Seedorf H."/>
            <person name="Daniel R."/>
        </authorList>
    </citation>
    <scope>NUCLEOTIDE SEQUENCE [LARGE SCALE GENOMIC DNA]</scope>
    <source>
        <strain evidence="2 3">DH1</strain>
    </source>
</reference>
<dbReference type="AlphaFoldDB" id="A0A1V6N3P8"/>
<protein>
    <recommendedName>
        <fullName evidence="1">PRC-barrel domain-containing protein</fullName>
    </recommendedName>
</protein>
<dbReference type="SUPFAM" id="SSF50346">
    <property type="entry name" value="PRC-barrel domain"/>
    <property type="match status" value="1"/>
</dbReference>
<evidence type="ECO:0000313" key="2">
    <source>
        <dbReference type="EMBL" id="OQD59318.1"/>
    </source>
</evidence>
<gene>
    <name evidence="2" type="ORF">MBBAR_4c00430</name>
</gene>
<evidence type="ECO:0000259" key="1">
    <source>
        <dbReference type="Pfam" id="PF05239"/>
    </source>
</evidence>
<dbReference type="InterPro" id="IPR011033">
    <property type="entry name" value="PRC_barrel-like_sf"/>
</dbReference>
<dbReference type="Proteomes" id="UP000191661">
    <property type="component" value="Unassembled WGS sequence"/>
</dbReference>
<feature type="domain" description="PRC-barrel" evidence="1">
    <location>
        <begin position="1"/>
        <end position="69"/>
    </location>
</feature>
<name>A0A1V6N3P8_METAZ</name>
<organism evidence="2 3">
    <name type="scientific">Methanobrevibacter arboriphilus JCM 13429 = DSM 1125</name>
    <dbReference type="NCBI Taxonomy" id="1300164"/>
    <lineage>
        <taxon>Archaea</taxon>
        <taxon>Methanobacteriati</taxon>
        <taxon>Methanobacteriota</taxon>
        <taxon>Methanomada group</taxon>
        <taxon>Methanobacteria</taxon>
        <taxon>Methanobacteriales</taxon>
        <taxon>Methanobacteriaceae</taxon>
        <taxon>Methanobrevibacter</taxon>
    </lineage>
</organism>